<dbReference type="Gene3D" id="2.40.30.170">
    <property type="match status" value="1"/>
</dbReference>
<dbReference type="InterPro" id="IPR006143">
    <property type="entry name" value="RND_pump_MFP"/>
</dbReference>
<gene>
    <name evidence="10" type="ORF">NITINOP_0571</name>
</gene>
<dbReference type="InterPro" id="IPR058625">
    <property type="entry name" value="MdtA-like_BSH"/>
</dbReference>
<feature type="domain" description="Multidrug resistance protein MdtA-like barrel-sandwich hybrid" evidence="8">
    <location>
        <begin position="112"/>
        <end position="264"/>
    </location>
</feature>
<evidence type="ECO:0000256" key="5">
    <source>
        <dbReference type="SAM" id="MobiDB-lite"/>
    </source>
</evidence>
<sequence length="444" mass="47847">MIGEPSESPPDSRTTQPVARERNPSALPSPLPPAERDLVPHSSRIEVPPARPTSRLPWLIGIGTALLALGAGAWYWWTSSAPPVIYKTLPIDRGPITALVTATGTVNPVMSVQVGSQVSGKIAGLFVDFNSEVTKGQVLARIDQQPFQARVAQARASVKSASAGLAKAKNLAAQRKRDRDRMAALREQEFVSQAELDLADTNYQDALAQVEAAQAQLDQAHATLAAAELDLGYTTIYSPVDGIVISRDVDVGQTVAASFQTPTLFVIARDLTRMQVNANVSEADIGGVAEGKPARFRVDAYPREWFEGTVAQVRHAPVVVQNVVTYDVVITVDNRHLKLKPGMTATVTIVADEKERTLRVPNGALRFRMPGAPIDRKATAVWVKDADGQVRRVPVTTGIADSLYTEIVDGALREGDQVVVGIETPDEGRNRTLPPGFELGPKVR</sequence>
<protein>
    <submittedName>
        <fullName evidence="10">RND-type efflux transporter, membrane-fusion protein</fullName>
    </submittedName>
</protein>
<proteinExistence type="inferred from homology"/>
<evidence type="ECO:0000259" key="9">
    <source>
        <dbReference type="Pfam" id="PF25954"/>
    </source>
</evidence>
<evidence type="ECO:0000259" key="8">
    <source>
        <dbReference type="Pfam" id="PF25917"/>
    </source>
</evidence>
<feature type="domain" description="Multidrug resistance protein MdtA-like alpha-helical hairpin" evidence="7">
    <location>
        <begin position="159"/>
        <end position="234"/>
    </location>
</feature>
<evidence type="ECO:0000256" key="6">
    <source>
        <dbReference type="SAM" id="Phobius"/>
    </source>
</evidence>
<feature type="region of interest" description="Disordered" evidence="5">
    <location>
        <begin position="1"/>
        <end position="47"/>
    </location>
</feature>
<dbReference type="RefSeq" id="WP_082633511.1">
    <property type="nucleotide sequence ID" value="NZ_LN885086.1"/>
</dbReference>
<dbReference type="GO" id="GO:0022857">
    <property type="term" value="F:transmembrane transporter activity"/>
    <property type="evidence" value="ECO:0007669"/>
    <property type="project" value="InterPro"/>
</dbReference>
<dbReference type="STRING" id="1715989.NITINOP_0571"/>
<dbReference type="SUPFAM" id="SSF111369">
    <property type="entry name" value="HlyD-like secretion proteins"/>
    <property type="match status" value="1"/>
</dbReference>
<dbReference type="OrthoDB" id="9791520at2"/>
<feature type="transmembrane region" description="Helical" evidence="6">
    <location>
        <begin position="56"/>
        <end position="77"/>
    </location>
</feature>
<dbReference type="GO" id="GO:0016020">
    <property type="term" value="C:membrane"/>
    <property type="evidence" value="ECO:0007669"/>
    <property type="project" value="InterPro"/>
</dbReference>
<accession>A0A0S4KT93</accession>
<dbReference type="Pfam" id="PF25954">
    <property type="entry name" value="Beta-barrel_RND_2"/>
    <property type="match status" value="1"/>
</dbReference>
<dbReference type="InterPro" id="IPR058792">
    <property type="entry name" value="Beta-barrel_RND_2"/>
</dbReference>
<dbReference type="Proteomes" id="UP000066284">
    <property type="component" value="Chromosome 1"/>
</dbReference>
<organism evidence="10 11">
    <name type="scientific">Candidatus Nitrospira inopinata</name>
    <dbReference type="NCBI Taxonomy" id="1715989"/>
    <lineage>
        <taxon>Bacteria</taxon>
        <taxon>Pseudomonadati</taxon>
        <taxon>Nitrospirota</taxon>
        <taxon>Nitrospiria</taxon>
        <taxon>Nitrospirales</taxon>
        <taxon>Nitrospiraceae</taxon>
        <taxon>Nitrospira</taxon>
    </lineage>
</organism>
<keyword evidence="11" id="KW-1185">Reference proteome</keyword>
<dbReference type="KEGG" id="nio:NITINOP_0571"/>
<keyword evidence="6" id="KW-1133">Transmembrane helix</keyword>
<evidence type="ECO:0000313" key="11">
    <source>
        <dbReference type="Proteomes" id="UP000066284"/>
    </source>
</evidence>
<feature type="region of interest" description="Disordered" evidence="5">
    <location>
        <begin position="425"/>
        <end position="444"/>
    </location>
</feature>
<evidence type="ECO:0000256" key="3">
    <source>
        <dbReference type="ARBA" id="ARBA00023054"/>
    </source>
</evidence>
<dbReference type="FunFam" id="2.40.30.170:FF:000010">
    <property type="entry name" value="Efflux RND transporter periplasmic adaptor subunit"/>
    <property type="match status" value="1"/>
</dbReference>
<dbReference type="Gene3D" id="2.40.50.100">
    <property type="match status" value="2"/>
</dbReference>
<dbReference type="NCBIfam" id="TIGR01730">
    <property type="entry name" value="RND_mfp"/>
    <property type="match status" value="1"/>
</dbReference>
<keyword evidence="6" id="KW-0812">Transmembrane</keyword>
<dbReference type="GO" id="GO:0030313">
    <property type="term" value="C:cell envelope"/>
    <property type="evidence" value="ECO:0007669"/>
    <property type="project" value="UniProtKB-SubCell"/>
</dbReference>
<comment type="similarity">
    <text evidence="2">Belongs to the membrane fusion protein (MFP) (TC 8.A.1) family.</text>
</comment>
<dbReference type="Gene3D" id="2.40.420.20">
    <property type="match status" value="1"/>
</dbReference>
<dbReference type="Pfam" id="PF25917">
    <property type="entry name" value="BSH_RND"/>
    <property type="match status" value="1"/>
</dbReference>
<feature type="domain" description="CusB-like beta-barrel" evidence="9">
    <location>
        <begin position="276"/>
        <end position="351"/>
    </location>
</feature>
<evidence type="ECO:0000259" key="7">
    <source>
        <dbReference type="Pfam" id="PF25876"/>
    </source>
</evidence>
<feature type="coiled-coil region" evidence="4">
    <location>
        <begin position="168"/>
        <end position="230"/>
    </location>
</feature>
<dbReference type="EMBL" id="LN885086">
    <property type="protein sequence ID" value="CUQ65547.1"/>
    <property type="molecule type" value="Genomic_DNA"/>
</dbReference>
<evidence type="ECO:0000313" key="10">
    <source>
        <dbReference type="EMBL" id="CUQ65547.1"/>
    </source>
</evidence>
<dbReference type="InterPro" id="IPR050465">
    <property type="entry name" value="UPF0194_transport"/>
</dbReference>
<dbReference type="Pfam" id="PF25876">
    <property type="entry name" value="HH_MFP_RND"/>
    <property type="match status" value="1"/>
</dbReference>
<dbReference type="InterPro" id="IPR058624">
    <property type="entry name" value="MdtA-like_HH"/>
</dbReference>
<dbReference type="AlphaFoldDB" id="A0A0S4KT93"/>
<keyword evidence="3 4" id="KW-0175">Coiled coil</keyword>
<dbReference type="PANTHER" id="PTHR32347">
    <property type="entry name" value="EFFLUX SYSTEM COMPONENT YKNX-RELATED"/>
    <property type="match status" value="1"/>
</dbReference>
<reference evidence="11" key="1">
    <citation type="submission" date="2015-09" db="EMBL/GenBank/DDBJ databases">
        <authorList>
            <person name="Daims H."/>
        </authorList>
    </citation>
    <scope>NUCLEOTIDE SEQUENCE [LARGE SCALE GENOMIC DNA]</scope>
</reference>
<name>A0A0S4KT93_9BACT</name>
<dbReference type="PANTHER" id="PTHR32347:SF14">
    <property type="entry name" value="EFFLUX SYSTEM COMPONENT YKNX-RELATED"/>
    <property type="match status" value="1"/>
</dbReference>
<evidence type="ECO:0000256" key="4">
    <source>
        <dbReference type="SAM" id="Coils"/>
    </source>
</evidence>
<keyword evidence="6" id="KW-0472">Membrane</keyword>
<evidence type="ECO:0000256" key="1">
    <source>
        <dbReference type="ARBA" id="ARBA00004196"/>
    </source>
</evidence>
<comment type="subcellular location">
    <subcellularLocation>
        <location evidence="1">Cell envelope</location>
    </subcellularLocation>
</comment>
<evidence type="ECO:0000256" key="2">
    <source>
        <dbReference type="ARBA" id="ARBA00009477"/>
    </source>
</evidence>